<evidence type="ECO:0000256" key="1">
    <source>
        <dbReference type="SAM" id="Phobius"/>
    </source>
</evidence>
<accession>A0A8T4GXB1</accession>
<dbReference type="AlphaFoldDB" id="A0A8T4GXB1"/>
<keyword evidence="1" id="KW-0812">Transmembrane</keyword>
<sequence length="90" mass="8904">MSSTKTVGAAPLITGILLAFDSGAAIVQNGPSLWSVPGFVGGCTAIVIGLGILRQWDSFEREPKGGGRPSAVPLLIAAAVFVAGAAIAVA</sequence>
<keyword evidence="1" id="KW-1133">Transmembrane helix</keyword>
<keyword evidence="1" id="KW-0472">Membrane</keyword>
<name>A0A8T4GXB1_9EURY</name>
<protein>
    <submittedName>
        <fullName evidence="2">Uncharacterized protein</fullName>
    </submittedName>
</protein>
<dbReference type="EMBL" id="JAGGLC010000004">
    <property type="protein sequence ID" value="MBP1987586.1"/>
    <property type="molecule type" value="Genomic_DNA"/>
</dbReference>
<proteinExistence type="predicted"/>
<comment type="caution">
    <text evidence="2">The sequence shown here is derived from an EMBL/GenBank/DDBJ whole genome shotgun (WGS) entry which is preliminary data.</text>
</comment>
<evidence type="ECO:0000313" key="3">
    <source>
        <dbReference type="Proteomes" id="UP000823736"/>
    </source>
</evidence>
<gene>
    <name evidence="2" type="ORF">J2753_002087</name>
</gene>
<dbReference type="Proteomes" id="UP000823736">
    <property type="component" value="Unassembled WGS sequence"/>
</dbReference>
<reference evidence="2" key="1">
    <citation type="submission" date="2021-03" db="EMBL/GenBank/DDBJ databases">
        <title>Genomic Encyclopedia of Type Strains, Phase IV (KMG-IV): sequencing the most valuable type-strain genomes for metagenomic binning, comparative biology and taxonomic classification.</title>
        <authorList>
            <person name="Goeker M."/>
        </authorList>
    </citation>
    <scope>NUCLEOTIDE SEQUENCE</scope>
    <source>
        <strain evidence="2">DSM 26232</strain>
    </source>
</reference>
<dbReference type="RefSeq" id="WP_209491929.1">
    <property type="nucleotide sequence ID" value="NZ_JAGGLC010000004.1"/>
</dbReference>
<keyword evidence="3" id="KW-1185">Reference proteome</keyword>
<organism evidence="2 3">
    <name type="scientific">Halolamina salifodinae</name>
    <dbReference type="NCBI Taxonomy" id="1202767"/>
    <lineage>
        <taxon>Archaea</taxon>
        <taxon>Methanobacteriati</taxon>
        <taxon>Methanobacteriota</taxon>
        <taxon>Stenosarchaea group</taxon>
        <taxon>Halobacteria</taxon>
        <taxon>Halobacteriales</taxon>
        <taxon>Haloferacaceae</taxon>
    </lineage>
</organism>
<feature type="transmembrane region" description="Helical" evidence="1">
    <location>
        <begin position="72"/>
        <end position="89"/>
    </location>
</feature>
<dbReference type="OrthoDB" id="242690at2157"/>
<feature type="transmembrane region" description="Helical" evidence="1">
    <location>
        <begin position="34"/>
        <end position="52"/>
    </location>
</feature>
<evidence type="ECO:0000313" key="2">
    <source>
        <dbReference type="EMBL" id="MBP1987586.1"/>
    </source>
</evidence>